<feature type="transmembrane region" description="Helical" evidence="1">
    <location>
        <begin position="6"/>
        <end position="24"/>
    </location>
</feature>
<name>A0ABQ7LHR4_BRACM</name>
<comment type="caution">
    <text evidence="2">The sequence shown here is derived from an EMBL/GenBank/DDBJ whole genome shotgun (WGS) entry which is preliminary data.</text>
</comment>
<dbReference type="EMBL" id="JADBGQ010000008">
    <property type="protein sequence ID" value="KAG5386077.1"/>
    <property type="molecule type" value="Genomic_DNA"/>
</dbReference>
<keyword evidence="1" id="KW-1133">Transmembrane helix</keyword>
<evidence type="ECO:0000256" key="1">
    <source>
        <dbReference type="SAM" id="Phobius"/>
    </source>
</evidence>
<protein>
    <submittedName>
        <fullName evidence="2">Uncharacterized protein</fullName>
    </submittedName>
</protein>
<gene>
    <name evidence="2" type="primary">A09g517000.1_BraROA</name>
    <name evidence="2" type="ORF">IGI04_037547</name>
</gene>
<dbReference type="Proteomes" id="UP000823674">
    <property type="component" value="Chromosome A09"/>
</dbReference>
<sequence>GYENPISSILLIIVILLLRHLRYLKSNLQLLLRRVLSQKKSLDRFPPHRVPLFSIFNLPTPSHLSVFVCRGFRWVRRSQTRVPLPRRGSQVGKILLKNPKRRSFLSLRCLQAWIRKRINPRKALLHPEPGLLLRRILPTVTWIFLLLRTKTKEILMRSRDRLKPGGS</sequence>
<evidence type="ECO:0000313" key="2">
    <source>
        <dbReference type="EMBL" id="KAG5386077.1"/>
    </source>
</evidence>
<keyword evidence="1" id="KW-0812">Transmembrane</keyword>
<organism evidence="2 3">
    <name type="scientific">Brassica rapa subsp. trilocularis</name>
    <dbReference type="NCBI Taxonomy" id="1813537"/>
    <lineage>
        <taxon>Eukaryota</taxon>
        <taxon>Viridiplantae</taxon>
        <taxon>Streptophyta</taxon>
        <taxon>Embryophyta</taxon>
        <taxon>Tracheophyta</taxon>
        <taxon>Spermatophyta</taxon>
        <taxon>Magnoliopsida</taxon>
        <taxon>eudicotyledons</taxon>
        <taxon>Gunneridae</taxon>
        <taxon>Pentapetalae</taxon>
        <taxon>rosids</taxon>
        <taxon>malvids</taxon>
        <taxon>Brassicales</taxon>
        <taxon>Brassicaceae</taxon>
        <taxon>Brassiceae</taxon>
        <taxon>Brassica</taxon>
    </lineage>
</organism>
<reference evidence="2 3" key="1">
    <citation type="submission" date="2021-03" db="EMBL/GenBank/DDBJ databases">
        <authorList>
            <person name="King G.J."/>
            <person name="Bancroft I."/>
            <person name="Baten A."/>
            <person name="Bloomfield J."/>
            <person name="Borpatragohain P."/>
            <person name="He Z."/>
            <person name="Irish N."/>
            <person name="Irwin J."/>
            <person name="Liu K."/>
            <person name="Mauleon R.P."/>
            <person name="Moore J."/>
            <person name="Morris R."/>
            <person name="Ostergaard L."/>
            <person name="Wang B."/>
            <person name="Wells R."/>
        </authorList>
    </citation>
    <scope>NUCLEOTIDE SEQUENCE [LARGE SCALE GENOMIC DNA]</scope>
    <source>
        <strain evidence="2">R-o-18</strain>
        <tissue evidence="2">Leaf</tissue>
    </source>
</reference>
<proteinExistence type="predicted"/>
<feature type="non-terminal residue" evidence="2">
    <location>
        <position position="1"/>
    </location>
</feature>
<keyword evidence="1" id="KW-0472">Membrane</keyword>
<keyword evidence="3" id="KW-1185">Reference proteome</keyword>
<accession>A0ABQ7LHR4</accession>
<evidence type="ECO:0000313" key="3">
    <source>
        <dbReference type="Proteomes" id="UP000823674"/>
    </source>
</evidence>